<keyword evidence="2" id="KW-1185">Reference proteome</keyword>
<gene>
    <name evidence="1" type="ORF">Anas_10556</name>
</gene>
<organism evidence="1 2">
    <name type="scientific">Armadillidium nasatum</name>
    <dbReference type="NCBI Taxonomy" id="96803"/>
    <lineage>
        <taxon>Eukaryota</taxon>
        <taxon>Metazoa</taxon>
        <taxon>Ecdysozoa</taxon>
        <taxon>Arthropoda</taxon>
        <taxon>Crustacea</taxon>
        <taxon>Multicrustacea</taxon>
        <taxon>Malacostraca</taxon>
        <taxon>Eumalacostraca</taxon>
        <taxon>Peracarida</taxon>
        <taxon>Isopoda</taxon>
        <taxon>Oniscidea</taxon>
        <taxon>Crinocheta</taxon>
        <taxon>Armadillidiidae</taxon>
        <taxon>Armadillidium</taxon>
    </lineage>
</organism>
<proteinExistence type="predicted"/>
<sequence>MYPQGSVVHYVNDSRILNVNLSLVRVGAKNRNGQSLLHLAVNPDTPVDDFHTNHVCKINLLQ</sequence>
<dbReference type="EMBL" id="SEYY01020711">
    <property type="protein sequence ID" value="KAB7497088.1"/>
    <property type="molecule type" value="Genomic_DNA"/>
</dbReference>
<name>A0A5N5ST47_9CRUS</name>
<protein>
    <submittedName>
        <fullName evidence="1">Uncharacterized protein</fullName>
    </submittedName>
</protein>
<accession>A0A5N5ST47</accession>
<comment type="caution">
    <text evidence="1">The sequence shown here is derived from an EMBL/GenBank/DDBJ whole genome shotgun (WGS) entry which is preliminary data.</text>
</comment>
<evidence type="ECO:0000313" key="1">
    <source>
        <dbReference type="EMBL" id="KAB7497088.1"/>
    </source>
</evidence>
<reference evidence="1 2" key="1">
    <citation type="journal article" date="2019" name="PLoS Biol.">
        <title>Sex chromosomes control vertical transmission of feminizing Wolbachia symbionts in an isopod.</title>
        <authorList>
            <person name="Becking T."/>
            <person name="Chebbi M.A."/>
            <person name="Giraud I."/>
            <person name="Moumen B."/>
            <person name="Laverre T."/>
            <person name="Caubet Y."/>
            <person name="Peccoud J."/>
            <person name="Gilbert C."/>
            <person name="Cordaux R."/>
        </authorList>
    </citation>
    <scope>NUCLEOTIDE SEQUENCE [LARGE SCALE GENOMIC DNA]</scope>
    <source>
        <strain evidence="1">ANa2</strain>
        <tissue evidence="1">Whole body excluding digestive tract and cuticle</tissue>
    </source>
</reference>
<evidence type="ECO:0000313" key="2">
    <source>
        <dbReference type="Proteomes" id="UP000326759"/>
    </source>
</evidence>
<dbReference type="Proteomes" id="UP000326759">
    <property type="component" value="Unassembled WGS sequence"/>
</dbReference>
<dbReference type="OrthoDB" id="4429489at2759"/>
<dbReference type="AlphaFoldDB" id="A0A5N5ST47"/>